<dbReference type="Pfam" id="PF01435">
    <property type="entry name" value="Peptidase_M48"/>
    <property type="match status" value="1"/>
</dbReference>
<evidence type="ECO:0000256" key="5">
    <source>
        <dbReference type="ARBA" id="ARBA00022833"/>
    </source>
</evidence>
<evidence type="ECO:0000256" key="4">
    <source>
        <dbReference type="ARBA" id="ARBA00022801"/>
    </source>
</evidence>
<keyword evidence="7" id="KW-0472">Membrane</keyword>
<evidence type="ECO:0000313" key="9">
    <source>
        <dbReference type="EMBL" id="GAA2531949.1"/>
    </source>
</evidence>
<sequence length="977" mass="102617">MSVAPTDHGPGTSEPPAAFAPVDERVLAAGTTLRFVLLLALLAAAGSSMIPRTVWHLLASSEQADMAAACSLAAGIDPSVSMNTSFAQSRHQLAALTECTARFAQDFTGVALAVGTVALAAAFAVYRLLPVWRTRRTRVVPLDVVDVHGGLRPLLNELVAVAGLDRTPCFVVDPASRTTGAGAFGRPRRPVIRLDGGLVATADTDRARFRAVVLHELAHLHNKDIGLTYATVALWRVFLVVVLLPWVAVGMDILFLRGTADVRGMFAPFNTHAQVLGGLLVLAVYLSRMEILRHREIYADLMAARWGASTEPWEGGAARQRSEGGWRERFVRLAGLWHTHPSQALRRASLTDPKVLFSLKALPLLLAGLAADILVWHLGALPYELLWLKAVLVAGLVVGIGGVALWRAVLYALLAGRPVPSGWLVGLWLGLGVVVGELTGPRAAMNQWLPAHPEALLILVAALALVMTWTAQNAEWWLRAWRGRSLGPVMLAGLVVPVLAYASVLYWWWFLGEVLTDGWPFTTAGVLASYNLPGLPPPPSDIGLLWHVVAVVGLLPGTLPGAGSLWWAQVLLWALPLLALVVTSRRGAGLGGGSGAERPRWLARTLPGAGAMASPPAPYGPGRLLAAGLAGGVVCSTGLAVALARLRTADLGAVGATGPLRLAHVMGPVLVICAAMALTAAVVAALTDSGWLTASLVAAGITALLGVGATYVMMRAGASAGPETVSWSLSRNVHLPYAVALGMLVAGLAAFVGRSTGLLWRWLITGRRAGPRSTARPAPAGEPALRAVGGRAVRMAAIGAVVAGVGATALSVDVSESHGRSSRPAVLMPDRPTPAPSAAVSRLQHQAWAAAGGLERIQALRAAERAYSAAFAAGGKSTGAAELLRAMDRMKSACGEMDRVTRRANRYFSVPSAAGQRMWARVLARHRAMVGTCRSLTARPSTTTAEAAGTARRNAIDAVDAMFYWLAEKGAIRPKPS</sequence>
<keyword evidence="4" id="KW-0378">Hydrolase</keyword>
<protein>
    <recommendedName>
        <fullName evidence="8">Peptidase M48 domain-containing protein</fullName>
    </recommendedName>
</protein>
<gene>
    <name evidence="9" type="ORF">GCM10010423_29370</name>
</gene>
<comment type="cofactor">
    <cofactor evidence="1">
        <name>Zn(2+)</name>
        <dbReference type="ChEBI" id="CHEBI:29105"/>
    </cofactor>
</comment>
<dbReference type="EMBL" id="BAAATM010000009">
    <property type="protein sequence ID" value="GAA2531949.1"/>
    <property type="molecule type" value="Genomic_DNA"/>
</dbReference>
<feature type="transmembrane region" description="Helical" evidence="7">
    <location>
        <begin position="418"/>
        <end position="435"/>
    </location>
</feature>
<keyword evidence="5" id="KW-0862">Zinc</keyword>
<keyword evidence="10" id="KW-1185">Reference proteome</keyword>
<proteinExistence type="predicted"/>
<keyword evidence="6" id="KW-0482">Metalloprotease</keyword>
<evidence type="ECO:0000259" key="8">
    <source>
        <dbReference type="Pfam" id="PF01435"/>
    </source>
</evidence>
<feature type="transmembrane region" description="Helical" evidence="7">
    <location>
        <begin position="455"/>
        <end position="474"/>
    </location>
</feature>
<dbReference type="RefSeq" id="WP_344536827.1">
    <property type="nucleotide sequence ID" value="NZ_BAAATM010000009.1"/>
</dbReference>
<feature type="transmembrane region" description="Helical" evidence="7">
    <location>
        <begin position="692"/>
        <end position="714"/>
    </location>
</feature>
<organism evidence="9 10">
    <name type="scientific">Streptomyces levis</name>
    <dbReference type="NCBI Taxonomy" id="285566"/>
    <lineage>
        <taxon>Bacteria</taxon>
        <taxon>Bacillati</taxon>
        <taxon>Actinomycetota</taxon>
        <taxon>Actinomycetes</taxon>
        <taxon>Kitasatosporales</taxon>
        <taxon>Streptomycetaceae</taxon>
        <taxon>Streptomyces</taxon>
    </lineage>
</organism>
<feature type="domain" description="Peptidase M48" evidence="8">
    <location>
        <begin position="153"/>
        <end position="352"/>
    </location>
</feature>
<feature type="transmembrane region" description="Helical" evidence="7">
    <location>
        <begin position="542"/>
        <end position="559"/>
    </location>
</feature>
<evidence type="ECO:0000313" key="10">
    <source>
        <dbReference type="Proteomes" id="UP001501095"/>
    </source>
</evidence>
<dbReference type="Proteomes" id="UP001501095">
    <property type="component" value="Unassembled WGS sequence"/>
</dbReference>
<feature type="transmembrane region" description="Helical" evidence="7">
    <location>
        <begin position="624"/>
        <end position="644"/>
    </location>
</feature>
<evidence type="ECO:0000256" key="1">
    <source>
        <dbReference type="ARBA" id="ARBA00001947"/>
    </source>
</evidence>
<keyword evidence="3" id="KW-0479">Metal-binding</keyword>
<comment type="caution">
    <text evidence="9">The sequence shown here is derived from an EMBL/GenBank/DDBJ whole genome shotgun (WGS) entry which is preliminary data.</text>
</comment>
<dbReference type="Gene3D" id="3.30.2010.10">
    <property type="entry name" value="Metalloproteases ('zincins'), catalytic domain"/>
    <property type="match status" value="1"/>
</dbReference>
<keyword evidence="2" id="KW-0645">Protease</keyword>
<reference evidence="9 10" key="1">
    <citation type="journal article" date="2019" name="Int. J. Syst. Evol. Microbiol.">
        <title>The Global Catalogue of Microorganisms (GCM) 10K type strain sequencing project: providing services to taxonomists for standard genome sequencing and annotation.</title>
        <authorList>
            <consortium name="The Broad Institute Genomics Platform"/>
            <consortium name="The Broad Institute Genome Sequencing Center for Infectious Disease"/>
            <person name="Wu L."/>
            <person name="Ma J."/>
        </authorList>
    </citation>
    <scope>NUCLEOTIDE SEQUENCE [LARGE SCALE GENOMIC DNA]</scope>
    <source>
        <strain evidence="9 10">JCM 6924</strain>
    </source>
</reference>
<feature type="transmembrane region" description="Helical" evidence="7">
    <location>
        <begin position="227"/>
        <end position="249"/>
    </location>
</feature>
<keyword evidence="7" id="KW-1133">Transmembrane helix</keyword>
<feature type="transmembrane region" description="Helical" evidence="7">
    <location>
        <begin position="486"/>
        <end position="509"/>
    </location>
</feature>
<feature type="transmembrane region" description="Helical" evidence="7">
    <location>
        <begin position="269"/>
        <end position="286"/>
    </location>
</feature>
<evidence type="ECO:0000256" key="6">
    <source>
        <dbReference type="ARBA" id="ARBA00023049"/>
    </source>
</evidence>
<feature type="transmembrane region" description="Helical" evidence="7">
    <location>
        <begin position="110"/>
        <end position="129"/>
    </location>
</feature>
<feature type="transmembrane region" description="Helical" evidence="7">
    <location>
        <begin position="665"/>
        <end position="686"/>
    </location>
</feature>
<feature type="transmembrane region" description="Helical" evidence="7">
    <location>
        <begin position="355"/>
        <end position="379"/>
    </location>
</feature>
<name>A0ABN3NS63_9ACTN</name>
<feature type="transmembrane region" description="Helical" evidence="7">
    <location>
        <begin position="735"/>
        <end position="753"/>
    </location>
</feature>
<evidence type="ECO:0000256" key="7">
    <source>
        <dbReference type="SAM" id="Phobius"/>
    </source>
</evidence>
<evidence type="ECO:0000256" key="2">
    <source>
        <dbReference type="ARBA" id="ARBA00022670"/>
    </source>
</evidence>
<keyword evidence="7" id="KW-0812">Transmembrane</keyword>
<dbReference type="InterPro" id="IPR001915">
    <property type="entry name" value="Peptidase_M48"/>
</dbReference>
<feature type="transmembrane region" description="Helical" evidence="7">
    <location>
        <begin position="35"/>
        <end position="55"/>
    </location>
</feature>
<evidence type="ECO:0000256" key="3">
    <source>
        <dbReference type="ARBA" id="ARBA00022723"/>
    </source>
</evidence>
<feature type="transmembrane region" description="Helical" evidence="7">
    <location>
        <begin position="385"/>
        <end position="406"/>
    </location>
</feature>
<feature type="transmembrane region" description="Helical" evidence="7">
    <location>
        <begin position="566"/>
        <end position="584"/>
    </location>
</feature>
<accession>A0ABN3NS63</accession>